<reference evidence="3 4" key="1">
    <citation type="submission" date="2020-08" db="EMBL/GenBank/DDBJ databases">
        <title>Oceanospirillum sp. nov. isolated from marine sediment.</title>
        <authorList>
            <person name="Ji X."/>
        </authorList>
    </citation>
    <scope>NUCLEOTIDE SEQUENCE [LARGE SCALE GENOMIC DNA]</scope>
    <source>
        <strain evidence="3 4">D5</strain>
    </source>
</reference>
<feature type="domain" description="Actin homologue MreB-like C-terminal" evidence="2">
    <location>
        <begin position="187"/>
        <end position="310"/>
    </location>
</feature>
<evidence type="ECO:0000259" key="2">
    <source>
        <dbReference type="Pfam" id="PF21522"/>
    </source>
</evidence>
<dbReference type="Pfam" id="PF17989">
    <property type="entry name" value="ALP_N"/>
    <property type="match status" value="1"/>
</dbReference>
<dbReference type="Gene3D" id="3.30.420.40">
    <property type="match status" value="2"/>
</dbReference>
<feature type="domain" description="Actin-like protein N-terminal" evidence="1">
    <location>
        <begin position="10"/>
        <end position="115"/>
    </location>
</feature>
<accession>A0A839IW93</accession>
<dbReference type="AlphaFoldDB" id="A0A839IW93"/>
<dbReference type="RefSeq" id="WP_182810418.1">
    <property type="nucleotide sequence ID" value="NZ_JACJFM010000032.1"/>
</dbReference>
<proteinExistence type="predicted"/>
<evidence type="ECO:0000313" key="4">
    <source>
        <dbReference type="Proteomes" id="UP000565262"/>
    </source>
</evidence>
<dbReference type="SUPFAM" id="SSF53067">
    <property type="entry name" value="Actin-like ATPase domain"/>
    <property type="match status" value="2"/>
</dbReference>
<sequence length="358" mass="39267">MQKPVLAAGDIGNSQSKFAYWKNGEIQCFSFKSRVKSGAPGLSMLGGKTEKSTVFKLSGEVLSVLENATDPLNIVKEGPDSLAVKALALAGLNQMGLSGREVNLATNLPLGHYVIRDQHGLTAFNDALMDKKMDALRFKESDTCLSGSEVARIQRGVVFAEGFAAYVDSVVSEQGDVSEPTEKKRGVLDIGGGTTEIGIFGREFEMDDNFITLSVGTQDILKGLEKRILARWPDFEKIELVVLDRCMETQTFIDLAGQSHDMSEDIATCKREVARKIIQEAKDRLKGNIDYLDQILLVGGGGQMLSEYFSEWQLITVPQDPEFANARGLLKLITFLSGLDESEVEREIPHVEPLAEVE</sequence>
<name>A0A839IW93_9GAMM</name>
<dbReference type="Pfam" id="PF21522">
    <property type="entry name" value="MreB-like_C"/>
    <property type="match status" value="1"/>
</dbReference>
<dbReference type="InterPro" id="IPR043129">
    <property type="entry name" value="ATPase_NBD"/>
</dbReference>
<dbReference type="EMBL" id="JACJFM010000032">
    <property type="protein sequence ID" value="MBB1488647.1"/>
    <property type="molecule type" value="Genomic_DNA"/>
</dbReference>
<dbReference type="Proteomes" id="UP000565262">
    <property type="component" value="Unassembled WGS sequence"/>
</dbReference>
<comment type="caution">
    <text evidence="3">The sequence shown here is derived from an EMBL/GenBank/DDBJ whole genome shotgun (WGS) entry which is preliminary data.</text>
</comment>
<dbReference type="InterPro" id="IPR049067">
    <property type="entry name" value="MreB-like_C"/>
</dbReference>
<gene>
    <name evidence="3" type="ORF">H4O21_18735</name>
</gene>
<keyword evidence="4" id="KW-1185">Reference proteome</keyword>
<dbReference type="InterPro" id="IPR040607">
    <property type="entry name" value="ALP_N"/>
</dbReference>
<organism evidence="3 4">
    <name type="scientific">Oceanospirillum sediminis</name>
    <dbReference type="NCBI Taxonomy" id="2760088"/>
    <lineage>
        <taxon>Bacteria</taxon>
        <taxon>Pseudomonadati</taxon>
        <taxon>Pseudomonadota</taxon>
        <taxon>Gammaproteobacteria</taxon>
        <taxon>Oceanospirillales</taxon>
        <taxon>Oceanospirillaceae</taxon>
        <taxon>Oceanospirillum</taxon>
    </lineage>
</organism>
<evidence type="ECO:0000259" key="1">
    <source>
        <dbReference type="Pfam" id="PF17989"/>
    </source>
</evidence>
<evidence type="ECO:0000313" key="3">
    <source>
        <dbReference type="EMBL" id="MBB1488647.1"/>
    </source>
</evidence>
<protein>
    <submittedName>
        <fullName evidence="3">ParM/StbA family protein</fullName>
    </submittedName>
</protein>